<organism evidence="1 2">
    <name type="scientific">Breznakia pachnodae</name>
    <dbReference type="NCBI Taxonomy" id="265178"/>
    <lineage>
        <taxon>Bacteria</taxon>
        <taxon>Bacillati</taxon>
        <taxon>Bacillota</taxon>
        <taxon>Erysipelotrichia</taxon>
        <taxon>Erysipelotrichales</taxon>
        <taxon>Erysipelotrichaceae</taxon>
        <taxon>Breznakia</taxon>
    </lineage>
</organism>
<evidence type="ECO:0000313" key="1">
    <source>
        <dbReference type="EMBL" id="MDQ0362496.1"/>
    </source>
</evidence>
<proteinExistence type="predicted"/>
<dbReference type="EMBL" id="JAUSUR010000007">
    <property type="protein sequence ID" value="MDQ0362496.1"/>
    <property type="molecule type" value="Genomic_DNA"/>
</dbReference>
<sequence>MKLKPFIPRNLEQYGNCAVGGEYVKRVGKKNLIDELETQGFTVVIYEKQDDTSKRKSAKNTYYILERM</sequence>
<comment type="caution">
    <text evidence="1">The sequence shown here is derived from an EMBL/GenBank/DDBJ whole genome shotgun (WGS) entry which is preliminary data.</text>
</comment>
<dbReference type="RefSeq" id="WP_307410166.1">
    <property type="nucleotide sequence ID" value="NZ_JAUSUR010000007.1"/>
</dbReference>
<dbReference type="Proteomes" id="UP001230220">
    <property type="component" value="Unassembled WGS sequence"/>
</dbReference>
<protein>
    <submittedName>
        <fullName evidence="1">Uncharacterized protein</fullName>
    </submittedName>
</protein>
<gene>
    <name evidence="1" type="ORF">J2S15_003250</name>
</gene>
<name>A0ABU0E707_9FIRM</name>
<reference evidence="1 2" key="1">
    <citation type="submission" date="2023-07" db="EMBL/GenBank/DDBJ databases">
        <title>Genomic Encyclopedia of Type Strains, Phase IV (KMG-IV): sequencing the most valuable type-strain genomes for metagenomic binning, comparative biology and taxonomic classification.</title>
        <authorList>
            <person name="Goeker M."/>
        </authorList>
    </citation>
    <scope>NUCLEOTIDE SEQUENCE [LARGE SCALE GENOMIC DNA]</scope>
    <source>
        <strain evidence="1 2">DSM 16784</strain>
    </source>
</reference>
<evidence type="ECO:0000313" key="2">
    <source>
        <dbReference type="Proteomes" id="UP001230220"/>
    </source>
</evidence>
<accession>A0ABU0E707</accession>
<keyword evidence="2" id="KW-1185">Reference proteome</keyword>